<keyword evidence="2 7" id="KW-0031">Aminopeptidase</keyword>
<evidence type="ECO:0000256" key="5">
    <source>
        <dbReference type="ARBA" id="ARBA00022801"/>
    </source>
</evidence>
<dbReference type="Proteomes" id="UP000632222">
    <property type="component" value="Unassembled WGS sequence"/>
</dbReference>
<keyword evidence="5" id="KW-0378">Hydrolase</keyword>
<keyword evidence="8" id="KW-1185">Reference proteome</keyword>
<sequence length="345" mass="37489">MIDTRYLADRLLTLLRTPSPTGFTGQAMQVLAGMLQDLGIEPQFTPKGALYWTLSGQATGKTVAFSAHIDTLGAMVKEIKDNGRLKLTALGGYDWATVEGEYCTVHLQGGKTLTGTVVNVKQSTHVWGAELRDLKRTDETMEVRLDARSFSAEDALNLGVQVGDFVSWDPRAELTESGYLKSRHLDNKAAVAVFLDVTRAVLQEKIALKHTTHFFISNYEEVGHGASVGIPQDTQELIAVDMAAIGKGQTSHEHHCTLCVKDSSGPYDHGLGNRLRKAAVQAGIDLKIDIYPYYGSDASAAWRAGGNYPAALIGPGVDASHAYERTHLDALQDTAKLILQYMQEG</sequence>
<dbReference type="Pfam" id="PF05343">
    <property type="entry name" value="Peptidase_M42"/>
    <property type="match status" value="1"/>
</dbReference>
<gene>
    <name evidence="7" type="ORF">GCM10008938_38350</name>
</gene>
<evidence type="ECO:0000313" key="7">
    <source>
        <dbReference type="EMBL" id="GGJ48645.1"/>
    </source>
</evidence>
<organism evidence="7 8">
    <name type="scientific">Deinococcus roseus</name>
    <dbReference type="NCBI Taxonomy" id="392414"/>
    <lineage>
        <taxon>Bacteria</taxon>
        <taxon>Thermotogati</taxon>
        <taxon>Deinococcota</taxon>
        <taxon>Deinococci</taxon>
        <taxon>Deinococcales</taxon>
        <taxon>Deinococcaceae</taxon>
        <taxon>Deinococcus</taxon>
    </lineage>
</organism>
<dbReference type="RefSeq" id="WP_189005474.1">
    <property type="nucleotide sequence ID" value="NZ_BMOD01000019.1"/>
</dbReference>
<protein>
    <submittedName>
        <fullName evidence="7">Aminopeptidase</fullName>
    </submittedName>
</protein>
<dbReference type="SUPFAM" id="SSF53187">
    <property type="entry name" value="Zn-dependent exopeptidases"/>
    <property type="match status" value="1"/>
</dbReference>
<dbReference type="PANTHER" id="PTHR32481:SF7">
    <property type="entry name" value="AMINOPEPTIDASE YHFE-RELATED"/>
    <property type="match status" value="1"/>
</dbReference>
<dbReference type="PANTHER" id="PTHR32481">
    <property type="entry name" value="AMINOPEPTIDASE"/>
    <property type="match status" value="1"/>
</dbReference>
<dbReference type="EMBL" id="BMOD01000019">
    <property type="protein sequence ID" value="GGJ48645.1"/>
    <property type="molecule type" value="Genomic_DNA"/>
</dbReference>
<dbReference type="Gene3D" id="2.40.30.40">
    <property type="entry name" value="Peptidase M42, domain 2"/>
    <property type="match status" value="1"/>
</dbReference>
<evidence type="ECO:0000313" key="8">
    <source>
        <dbReference type="Proteomes" id="UP000632222"/>
    </source>
</evidence>
<evidence type="ECO:0000256" key="3">
    <source>
        <dbReference type="ARBA" id="ARBA00022670"/>
    </source>
</evidence>
<comment type="similarity">
    <text evidence="1 6">Belongs to the peptidase M42 family.</text>
</comment>
<dbReference type="CDD" id="cd05657">
    <property type="entry name" value="M42_glucanase_like"/>
    <property type="match status" value="1"/>
</dbReference>
<dbReference type="GO" id="GO:0004177">
    <property type="term" value="F:aminopeptidase activity"/>
    <property type="evidence" value="ECO:0007669"/>
    <property type="project" value="UniProtKB-KW"/>
</dbReference>
<dbReference type="InterPro" id="IPR051464">
    <property type="entry name" value="Peptidase_M42_aminopept"/>
</dbReference>
<dbReference type="PIRSF" id="PIRSF001123">
    <property type="entry name" value="PepA_GA"/>
    <property type="match status" value="1"/>
</dbReference>
<keyword evidence="3" id="KW-0645">Protease</keyword>
<dbReference type="InterPro" id="IPR008007">
    <property type="entry name" value="Peptidase_M42"/>
</dbReference>
<dbReference type="InterPro" id="IPR023367">
    <property type="entry name" value="Peptidase_M42_dom2"/>
</dbReference>
<comment type="caution">
    <text evidence="7">The sequence shown here is derived from an EMBL/GenBank/DDBJ whole genome shotgun (WGS) entry which is preliminary data.</text>
</comment>
<evidence type="ECO:0000256" key="2">
    <source>
        <dbReference type="ARBA" id="ARBA00022438"/>
    </source>
</evidence>
<keyword evidence="4" id="KW-0479">Metal-binding</keyword>
<reference evidence="8" key="1">
    <citation type="journal article" date="2019" name="Int. J. Syst. Evol. Microbiol.">
        <title>The Global Catalogue of Microorganisms (GCM) 10K type strain sequencing project: providing services to taxonomists for standard genome sequencing and annotation.</title>
        <authorList>
            <consortium name="The Broad Institute Genomics Platform"/>
            <consortium name="The Broad Institute Genome Sequencing Center for Infectious Disease"/>
            <person name="Wu L."/>
            <person name="Ma J."/>
        </authorList>
    </citation>
    <scope>NUCLEOTIDE SEQUENCE [LARGE SCALE GENOMIC DNA]</scope>
    <source>
        <strain evidence="8">JCM 14370</strain>
    </source>
</reference>
<dbReference type="Gene3D" id="3.40.630.10">
    <property type="entry name" value="Zn peptidases"/>
    <property type="match status" value="1"/>
</dbReference>
<dbReference type="SUPFAM" id="SSF101821">
    <property type="entry name" value="Aminopeptidase/glucanase lid domain"/>
    <property type="match status" value="1"/>
</dbReference>
<evidence type="ECO:0000256" key="1">
    <source>
        <dbReference type="ARBA" id="ARBA00006272"/>
    </source>
</evidence>
<name>A0ABQ2D7L6_9DEIO</name>
<evidence type="ECO:0000256" key="4">
    <source>
        <dbReference type="ARBA" id="ARBA00022723"/>
    </source>
</evidence>
<proteinExistence type="inferred from homology"/>
<accession>A0ABQ2D7L6</accession>
<evidence type="ECO:0000256" key="6">
    <source>
        <dbReference type="PIRNR" id="PIRNR001123"/>
    </source>
</evidence>